<gene>
    <name evidence="8" type="ORF">SINC0208_LOCUS16934</name>
</gene>
<feature type="domain" description="RRM" evidence="6">
    <location>
        <begin position="107"/>
        <end position="184"/>
    </location>
</feature>
<feature type="domain" description="PABC" evidence="7">
    <location>
        <begin position="504"/>
        <end position="582"/>
    </location>
</feature>
<protein>
    <recommendedName>
        <fullName evidence="9">Polyadenylate-binding protein</fullName>
    </recommendedName>
</protein>
<evidence type="ECO:0000259" key="7">
    <source>
        <dbReference type="PROSITE" id="PS51309"/>
    </source>
</evidence>
<keyword evidence="3 4" id="KW-0694">RNA-binding</keyword>
<evidence type="ECO:0000256" key="2">
    <source>
        <dbReference type="ARBA" id="ARBA00022737"/>
    </source>
</evidence>
<feature type="compositionally biased region" description="Low complexity" evidence="5">
    <location>
        <begin position="461"/>
        <end position="486"/>
    </location>
</feature>
<feature type="region of interest" description="Disordered" evidence="5">
    <location>
        <begin position="436"/>
        <end position="486"/>
    </location>
</feature>
<feature type="domain" description="RRM" evidence="6">
    <location>
        <begin position="193"/>
        <end position="281"/>
    </location>
</feature>
<evidence type="ECO:0000259" key="6">
    <source>
        <dbReference type="PROSITE" id="PS50102"/>
    </source>
</evidence>
<evidence type="ECO:0000256" key="5">
    <source>
        <dbReference type="SAM" id="MobiDB-lite"/>
    </source>
</evidence>
<dbReference type="Gene3D" id="1.10.1900.10">
    <property type="entry name" value="c-terminal domain of poly(a) binding protein"/>
    <property type="match status" value="1"/>
</dbReference>
<dbReference type="Pfam" id="PF00658">
    <property type="entry name" value="MLLE"/>
    <property type="match status" value="1"/>
</dbReference>
<dbReference type="InterPro" id="IPR035979">
    <property type="entry name" value="RBD_domain_sf"/>
</dbReference>
<accession>A0A7S3N4A9</accession>
<name>A0A7S3N4A9_9SPIT</name>
<feature type="compositionally biased region" description="Gly residues" evidence="5">
    <location>
        <begin position="439"/>
        <end position="448"/>
    </location>
</feature>
<dbReference type="PROSITE" id="PS50102">
    <property type="entry name" value="RRM"/>
    <property type="match status" value="3"/>
</dbReference>
<dbReference type="InterPro" id="IPR000504">
    <property type="entry name" value="RRM_dom"/>
</dbReference>
<dbReference type="EMBL" id="HBIH01042126">
    <property type="protein sequence ID" value="CAE0336295.1"/>
    <property type="molecule type" value="Transcribed_RNA"/>
</dbReference>
<evidence type="ECO:0000256" key="3">
    <source>
        <dbReference type="ARBA" id="ARBA00022884"/>
    </source>
</evidence>
<keyword evidence="2" id="KW-0677">Repeat</keyword>
<evidence type="ECO:0000256" key="1">
    <source>
        <dbReference type="ARBA" id="ARBA00008557"/>
    </source>
</evidence>
<proteinExistence type="inferred from homology"/>
<dbReference type="SUPFAM" id="SSF54928">
    <property type="entry name" value="RNA-binding domain, RBD"/>
    <property type="match status" value="2"/>
</dbReference>
<dbReference type="InterPro" id="IPR012677">
    <property type="entry name" value="Nucleotide-bd_a/b_plait_sf"/>
</dbReference>
<dbReference type="InterPro" id="IPR002004">
    <property type="entry name" value="PABP_HYD_C"/>
</dbReference>
<dbReference type="AlphaFoldDB" id="A0A7S3N4A9"/>
<dbReference type="PROSITE" id="PS51309">
    <property type="entry name" value="PABC"/>
    <property type="match status" value="1"/>
</dbReference>
<reference evidence="8" key="1">
    <citation type="submission" date="2021-01" db="EMBL/GenBank/DDBJ databases">
        <authorList>
            <person name="Corre E."/>
            <person name="Pelletier E."/>
            <person name="Niang G."/>
            <person name="Scheremetjew M."/>
            <person name="Finn R."/>
            <person name="Kale V."/>
            <person name="Holt S."/>
            <person name="Cochrane G."/>
            <person name="Meng A."/>
            <person name="Brown T."/>
            <person name="Cohen L."/>
        </authorList>
    </citation>
    <scope>NUCLEOTIDE SEQUENCE</scope>
    <source>
        <strain evidence="8">S3</strain>
    </source>
</reference>
<dbReference type="Gene3D" id="3.30.70.330">
    <property type="match status" value="4"/>
</dbReference>
<dbReference type="SMART" id="SM00517">
    <property type="entry name" value="PolyA"/>
    <property type="match status" value="1"/>
</dbReference>
<dbReference type="CDD" id="cd00590">
    <property type="entry name" value="RRM_SF"/>
    <property type="match status" value="2"/>
</dbReference>
<feature type="domain" description="RRM" evidence="6">
    <location>
        <begin position="303"/>
        <end position="378"/>
    </location>
</feature>
<dbReference type="GO" id="GO:0003723">
    <property type="term" value="F:RNA binding"/>
    <property type="evidence" value="ECO:0007669"/>
    <property type="project" value="UniProtKB-UniRule"/>
</dbReference>
<dbReference type="InterPro" id="IPR036053">
    <property type="entry name" value="PABP-dom"/>
</dbReference>
<dbReference type="PANTHER" id="PTHR24012">
    <property type="entry name" value="RNA BINDING PROTEIN"/>
    <property type="match status" value="1"/>
</dbReference>
<evidence type="ECO:0000256" key="4">
    <source>
        <dbReference type="PROSITE-ProRule" id="PRU00176"/>
    </source>
</evidence>
<dbReference type="SMART" id="SM00360">
    <property type="entry name" value="RRM"/>
    <property type="match status" value="3"/>
</dbReference>
<evidence type="ECO:0008006" key="9">
    <source>
        <dbReference type="Google" id="ProtNLM"/>
    </source>
</evidence>
<dbReference type="SUPFAM" id="SSF63570">
    <property type="entry name" value="PABC (PABP) domain"/>
    <property type="match status" value="1"/>
</dbReference>
<organism evidence="8">
    <name type="scientific">Strombidium inclinatum</name>
    <dbReference type="NCBI Taxonomy" id="197538"/>
    <lineage>
        <taxon>Eukaryota</taxon>
        <taxon>Sar</taxon>
        <taxon>Alveolata</taxon>
        <taxon>Ciliophora</taxon>
        <taxon>Intramacronucleata</taxon>
        <taxon>Spirotrichea</taxon>
        <taxon>Oligotrichia</taxon>
        <taxon>Strombidiidae</taxon>
        <taxon>Strombidium</taxon>
    </lineage>
</organism>
<sequence length="582" mass="66639">MMENKQRENLLYLYDLPKDAHQVAIAKTIFNKTGILITKPPQIKRDIMRPMYNAFVNFDGHEDHKEQGLQQCFEKMRYFDIDGKPCRGLKFNKNMLGANKETLNKGNNLFVKNIPKGVHSDEDVHKVFEKFGEILSLKASKNEDHSLRGYGFVCFANEDAAKRALDSQKDNSQFTAVKFQPKDPSQIHKNLVNNIYVKNIPDGWTEEDLKKIFGEFGHITSLVQRSSEIGRFLFVCYGHPSDPKNYTAGPEAAAKAIEKLNGKEHTFKDVVGTLYVKAALPKSQRDQEKKKEFLKFKASKKRCNLYVRNFPEAWTEETLAEIFSKFGEIESKKLIRNPNGSSYAFVCYKQPDSANDARNQLAQQPFDGKTLQITNYEIKEFRELQLLGAKEKTDFDRYIFEQTTNKNPFKDLNNDPKMTQLLQYVVNMLTQQQSTQQMGGLGGFGPRGGFNNKPNNRRPHPQQQQHQQMPMNNMPPQQQQQAMPPAMMAPTPAPHQMNVNQQYTSQTAPLVSLIQPNKDYKQRVGETIYKFIQGLAPAERVPKITGMLIELPIDQVKQYMSNYDTLKSMVAEANALIDQNEA</sequence>
<comment type="similarity">
    <text evidence="1">Belongs to the polyadenylate-binding protein type-1 family.</text>
</comment>
<evidence type="ECO:0000313" key="8">
    <source>
        <dbReference type="EMBL" id="CAE0336295.1"/>
    </source>
</evidence>
<dbReference type="Pfam" id="PF00076">
    <property type="entry name" value="RRM_1"/>
    <property type="match status" value="3"/>
</dbReference>